<dbReference type="Proteomes" id="UP000254340">
    <property type="component" value="Unassembled WGS sequence"/>
</dbReference>
<proteinExistence type="predicted"/>
<sequence>MATLVKSTSKFMGRKAVAADAPLPDNALMYLDFENGQFIRRTATGAVIRSNSITDVMSFTRATVATYFGDDGLLKYAAAGEPVIEYDQNTLACLGFRPEVQATNRVINSQNFLAANWSKTGIEVTDNDAVSPDGNKTASKIIEAAGAANTVHSLATTVTYAAVVGQPYTFSIFAKANSGSVMQIALPAGVVASAQFANFDLVNGKITRSSPLVLQANMEKCPNGWYRCSLTINPVAAGEPGFTVCLTGGNTAAEALPAYSAASVASIYIWGAQAERAAGYTSYIPTAGAEASRYADILTTPSGYTLIDSAKGAFFVSVVHPHSLKLLSTAYASLACAVVLDNAVEGAHYRLAWRGRDNMNGQAAFAELNAAGGTTVSVNLPPLMAVSDSEQAAFCMFSTGDLSMKAFDGQVWNSASPTIMPAALSRICLGRSYIGASNWFNGHIKKFVYWADNISQSEAEEYFSVL</sequence>
<evidence type="ECO:0000313" key="2">
    <source>
        <dbReference type="Proteomes" id="UP000254340"/>
    </source>
</evidence>
<dbReference type="AlphaFoldDB" id="A0A377XH74"/>
<dbReference type="EMBL" id="UGLH01000005">
    <property type="protein sequence ID" value="STT79657.1"/>
    <property type="molecule type" value="Genomic_DNA"/>
</dbReference>
<protein>
    <submittedName>
        <fullName evidence="1">Uncharacterized protein</fullName>
    </submittedName>
</protein>
<evidence type="ECO:0000313" key="1">
    <source>
        <dbReference type="EMBL" id="STT79657.1"/>
    </source>
</evidence>
<gene>
    <name evidence="1" type="ORF">NCTC5047_02192</name>
</gene>
<name>A0A377XH74_KLEPN</name>
<accession>A0A377XH74</accession>
<organism evidence="1 2">
    <name type="scientific">Klebsiella pneumoniae</name>
    <dbReference type="NCBI Taxonomy" id="573"/>
    <lineage>
        <taxon>Bacteria</taxon>
        <taxon>Pseudomonadati</taxon>
        <taxon>Pseudomonadota</taxon>
        <taxon>Gammaproteobacteria</taxon>
        <taxon>Enterobacterales</taxon>
        <taxon>Enterobacteriaceae</taxon>
        <taxon>Klebsiella/Raoultella group</taxon>
        <taxon>Klebsiella</taxon>
        <taxon>Klebsiella pneumoniae complex</taxon>
    </lineage>
</organism>
<reference evidence="1 2" key="1">
    <citation type="submission" date="2018-06" db="EMBL/GenBank/DDBJ databases">
        <authorList>
            <consortium name="Pathogen Informatics"/>
            <person name="Doyle S."/>
        </authorList>
    </citation>
    <scope>NUCLEOTIDE SEQUENCE [LARGE SCALE GENOMIC DNA]</scope>
    <source>
        <strain evidence="1 2">NCTC5047</strain>
    </source>
</reference>